<keyword evidence="13" id="KW-0594">Phospholipid biosynthesis</keyword>
<evidence type="ECO:0000256" key="18">
    <source>
        <dbReference type="SAM" id="Phobius"/>
    </source>
</evidence>
<reference evidence="19" key="2">
    <citation type="submission" date="2021-04" db="EMBL/GenBank/DDBJ databases">
        <authorList>
            <person name="Gilroy R."/>
        </authorList>
    </citation>
    <scope>NUCLEOTIDE SEQUENCE</scope>
    <source>
        <strain evidence="19">CHK189-11263</strain>
    </source>
</reference>
<feature type="transmembrane region" description="Helical" evidence="18">
    <location>
        <begin position="145"/>
        <end position="170"/>
    </location>
</feature>
<evidence type="ECO:0000256" key="7">
    <source>
        <dbReference type="ARBA" id="ARBA00022516"/>
    </source>
</evidence>
<evidence type="ECO:0000256" key="1">
    <source>
        <dbReference type="ARBA" id="ARBA00003973"/>
    </source>
</evidence>
<evidence type="ECO:0000256" key="17">
    <source>
        <dbReference type="RuleBase" id="RU003750"/>
    </source>
</evidence>
<proteinExistence type="inferred from homology"/>
<dbReference type="GO" id="GO:0008444">
    <property type="term" value="F:CDP-diacylglycerol-glycerol-3-phosphate 3-phosphatidyltransferase activity"/>
    <property type="evidence" value="ECO:0007669"/>
    <property type="project" value="UniProtKB-EC"/>
</dbReference>
<evidence type="ECO:0000256" key="12">
    <source>
        <dbReference type="ARBA" id="ARBA00023136"/>
    </source>
</evidence>
<evidence type="ECO:0000256" key="4">
    <source>
        <dbReference type="ARBA" id="ARBA00010441"/>
    </source>
</evidence>
<keyword evidence="8 17" id="KW-0808">Transferase</keyword>
<dbReference type="PROSITE" id="PS00379">
    <property type="entry name" value="CDP_ALCOHOL_P_TRANSF"/>
    <property type="match status" value="1"/>
</dbReference>
<comment type="catalytic activity">
    <reaction evidence="16">
        <text>a CDP-1,2-diacyl-sn-glycerol + sn-glycerol 3-phosphate = a 1,2-diacyl-sn-glycero-3-phospho-(1'-sn-glycero-3'-phosphate) + CMP + H(+)</text>
        <dbReference type="Rhea" id="RHEA:12593"/>
        <dbReference type="ChEBI" id="CHEBI:15378"/>
        <dbReference type="ChEBI" id="CHEBI:57597"/>
        <dbReference type="ChEBI" id="CHEBI:58332"/>
        <dbReference type="ChEBI" id="CHEBI:60110"/>
        <dbReference type="ChEBI" id="CHEBI:60377"/>
        <dbReference type="EC" id="2.7.8.5"/>
    </reaction>
</comment>
<dbReference type="InterPro" id="IPR048254">
    <property type="entry name" value="CDP_ALCOHOL_P_TRANSF_CS"/>
</dbReference>
<dbReference type="PANTHER" id="PTHR14269">
    <property type="entry name" value="CDP-DIACYLGLYCEROL--GLYCEROL-3-PHOSPHATE 3-PHOSPHATIDYLTRANSFERASE-RELATED"/>
    <property type="match status" value="1"/>
</dbReference>
<evidence type="ECO:0000256" key="10">
    <source>
        <dbReference type="ARBA" id="ARBA00022989"/>
    </source>
</evidence>
<sequence>MNLPNFLSLLRLCMVPVFAVVFFSDAPGAHYWAAGVYALAFFTDIADGWIARHFNQITRLGRVLDPLADKLMTFTVIICITADGIIPVWAVVIFFLKEAAMGIGALSMYRKVDDVIPSNWLGKTSTGVFFIVCAALVLFPEIPKHWATGLISFALVLTVAAFVSYLWQYLNVTGRRKKR</sequence>
<comment type="subcellular location">
    <subcellularLocation>
        <location evidence="2">Membrane</location>
        <topology evidence="2">Multi-pass membrane protein</topology>
    </subcellularLocation>
</comment>
<evidence type="ECO:0000256" key="13">
    <source>
        <dbReference type="ARBA" id="ARBA00023209"/>
    </source>
</evidence>
<evidence type="ECO:0000256" key="16">
    <source>
        <dbReference type="ARBA" id="ARBA00048586"/>
    </source>
</evidence>
<comment type="pathway">
    <text evidence="3">Phospholipid metabolism; phosphatidylglycerol biosynthesis; phosphatidylglycerol from CDP-diacylglycerol: step 1/2.</text>
</comment>
<organism evidence="19 20">
    <name type="scientific">Candidatus Flavonifractor intestinipullorum</name>
    <dbReference type="NCBI Taxonomy" id="2838587"/>
    <lineage>
        <taxon>Bacteria</taxon>
        <taxon>Bacillati</taxon>
        <taxon>Bacillota</taxon>
        <taxon>Clostridia</taxon>
        <taxon>Eubacteriales</taxon>
        <taxon>Oscillospiraceae</taxon>
        <taxon>Flavonifractor</taxon>
    </lineage>
</organism>
<dbReference type="InterPro" id="IPR050324">
    <property type="entry name" value="CDP-alcohol_PTase-I"/>
</dbReference>
<dbReference type="Gene3D" id="1.20.120.1760">
    <property type="match status" value="1"/>
</dbReference>
<reference evidence="19" key="1">
    <citation type="journal article" date="2021" name="PeerJ">
        <title>Extensive microbial diversity within the chicken gut microbiome revealed by metagenomics and culture.</title>
        <authorList>
            <person name="Gilroy R."/>
            <person name="Ravi A."/>
            <person name="Getino M."/>
            <person name="Pursley I."/>
            <person name="Horton D.L."/>
            <person name="Alikhan N.F."/>
            <person name="Baker D."/>
            <person name="Gharbi K."/>
            <person name="Hall N."/>
            <person name="Watson M."/>
            <person name="Adriaenssens E.M."/>
            <person name="Foster-Nyarko E."/>
            <person name="Jarju S."/>
            <person name="Secka A."/>
            <person name="Antonio M."/>
            <person name="Oren A."/>
            <person name="Chaudhuri R.R."/>
            <person name="La Ragione R."/>
            <person name="Hildebrand F."/>
            <person name="Pallen M.J."/>
        </authorList>
    </citation>
    <scope>NUCLEOTIDE SEQUENCE</scope>
    <source>
        <strain evidence="19">CHK189-11263</strain>
    </source>
</reference>
<gene>
    <name evidence="19" type="ORF">H9714_07555</name>
</gene>
<keyword evidence="9 18" id="KW-0812">Transmembrane</keyword>
<keyword evidence="12 18" id="KW-0472">Membrane</keyword>
<evidence type="ECO:0000256" key="15">
    <source>
        <dbReference type="ARBA" id="ARBA00033018"/>
    </source>
</evidence>
<dbReference type="GO" id="GO:0046474">
    <property type="term" value="P:glycerophospholipid biosynthetic process"/>
    <property type="evidence" value="ECO:0007669"/>
    <property type="project" value="TreeGrafter"/>
</dbReference>
<dbReference type="InterPro" id="IPR000462">
    <property type="entry name" value="CDP-OH_P_trans"/>
</dbReference>
<evidence type="ECO:0000256" key="11">
    <source>
        <dbReference type="ARBA" id="ARBA00023098"/>
    </source>
</evidence>
<evidence type="ECO:0000256" key="8">
    <source>
        <dbReference type="ARBA" id="ARBA00022679"/>
    </source>
</evidence>
<dbReference type="EC" id="2.7.8.5" evidence="5"/>
<dbReference type="PIRSF" id="PIRSF000847">
    <property type="entry name" value="Phos_ph_gly_syn"/>
    <property type="match status" value="1"/>
</dbReference>
<dbReference type="GO" id="GO:0016020">
    <property type="term" value="C:membrane"/>
    <property type="evidence" value="ECO:0007669"/>
    <property type="project" value="UniProtKB-SubCell"/>
</dbReference>
<dbReference type="Pfam" id="PF01066">
    <property type="entry name" value="CDP-OH_P_transf"/>
    <property type="match status" value="1"/>
</dbReference>
<evidence type="ECO:0000256" key="6">
    <source>
        <dbReference type="ARBA" id="ARBA00014944"/>
    </source>
</evidence>
<dbReference type="InterPro" id="IPR043130">
    <property type="entry name" value="CDP-OH_PTrfase_TM_dom"/>
</dbReference>
<feature type="transmembrane region" description="Helical" evidence="18">
    <location>
        <begin position="117"/>
        <end position="139"/>
    </location>
</feature>
<evidence type="ECO:0000256" key="5">
    <source>
        <dbReference type="ARBA" id="ARBA00013170"/>
    </source>
</evidence>
<comment type="function">
    <text evidence="1">This protein catalyzes the committed step to the synthesis of the acidic phospholipids.</text>
</comment>
<feature type="transmembrane region" description="Helical" evidence="18">
    <location>
        <begin position="6"/>
        <end position="24"/>
    </location>
</feature>
<dbReference type="AlphaFoldDB" id="A0A9D2S6L1"/>
<keyword evidence="11" id="KW-0443">Lipid metabolism</keyword>
<feature type="transmembrane region" description="Helical" evidence="18">
    <location>
        <begin position="71"/>
        <end position="96"/>
    </location>
</feature>
<name>A0A9D2S6L1_9FIRM</name>
<evidence type="ECO:0000256" key="14">
    <source>
        <dbReference type="ARBA" id="ARBA00023264"/>
    </source>
</evidence>
<evidence type="ECO:0000313" key="19">
    <source>
        <dbReference type="EMBL" id="HJB57390.1"/>
    </source>
</evidence>
<protein>
    <recommendedName>
        <fullName evidence="6">CDP-diacylglycerol--glycerol-3-phosphate 3-phosphatidyltransferase</fullName>
        <ecNumber evidence="5">2.7.8.5</ecNumber>
    </recommendedName>
    <alternativeName>
        <fullName evidence="15">Phosphatidylglycerophosphate synthase</fullName>
    </alternativeName>
</protein>
<keyword evidence="10 18" id="KW-1133">Transmembrane helix</keyword>
<evidence type="ECO:0000256" key="3">
    <source>
        <dbReference type="ARBA" id="ARBA00005042"/>
    </source>
</evidence>
<evidence type="ECO:0000256" key="9">
    <source>
        <dbReference type="ARBA" id="ARBA00022692"/>
    </source>
</evidence>
<keyword evidence="7" id="KW-0444">Lipid biosynthesis</keyword>
<dbReference type="PANTHER" id="PTHR14269:SF62">
    <property type="entry name" value="CDP-DIACYLGLYCEROL--GLYCEROL-3-PHOSPHATE 3-PHOSPHATIDYLTRANSFERASE 1, CHLOROPLASTIC"/>
    <property type="match status" value="1"/>
</dbReference>
<comment type="similarity">
    <text evidence="4 17">Belongs to the CDP-alcohol phosphatidyltransferase class-I family.</text>
</comment>
<evidence type="ECO:0000256" key="2">
    <source>
        <dbReference type="ARBA" id="ARBA00004141"/>
    </source>
</evidence>
<dbReference type="EMBL" id="DWYC01000063">
    <property type="protein sequence ID" value="HJB57390.1"/>
    <property type="molecule type" value="Genomic_DNA"/>
</dbReference>
<comment type="caution">
    <text evidence="19">The sequence shown here is derived from an EMBL/GenBank/DDBJ whole genome shotgun (WGS) entry which is preliminary data.</text>
</comment>
<dbReference type="Proteomes" id="UP000824208">
    <property type="component" value="Unassembled WGS sequence"/>
</dbReference>
<keyword evidence="14" id="KW-1208">Phospholipid metabolism</keyword>
<evidence type="ECO:0000313" key="20">
    <source>
        <dbReference type="Proteomes" id="UP000824208"/>
    </source>
</evidence>
<dbReference type="InterPro" id="IPR004570">
    <property type="entry name" value="Phosphatidylglycerol_P_synth"/>
</dbReference>
<accession>A0A9D2S6L1</accession>